<dbReference type="GO" id="GO:0000379">
    <property type="term" value="P:tRNA-type intron splice site recognition and cleavage"/>
    <property type="evidence" value="ECO:0007669"/>
    <property type="project" value="TreeGrafter"/>
</dbReference>
<keyword evidence="4" id="KW-0255">Endonuclease</keyword>
<dbReference type="RefSeq" id="XP_043049607.1">
    <property type="nucleotide sequence ID" value="XM_043195902.1"/>
</dbReference>
<dbReference type="Proteomes" id="UP000790833">
    <property type="component" value="Unassembled WGS sequence"/>
</dbReference>
<accession>A0A9P7VA80</accession>
<dbReference type="AlphaFoldDB" id="A0A9P7VA80"/>
<keyword evidence="4" id="KW-0378">Hydrolase</keyword>
<comment type="similarity">
    <text evidence="1">Belongs to the SEN54 family.</text>
</comment>
<evidence type="ECO:0000313" key="5">
    <source>
        <dbReference type="Proteomes" id="UP000790833"/>
    </source>
</evidence>
<evidence type="ECO:0000259" key="3">
    <source>
        <dbReference type="Pfam" id="PF12928"/>
    </source>
</evidence>
<evidence type="ECO:0000256" key="1">
    <source>
        <dbReference type="ARBA" id="ARBA00005736"/>
    </source>
</evidence>
<comment type="caution">
    <text evidence="4">The sequence shown here is derived from an EMBL/GenBank/DDBJ whole genome shotgun (WGS) entry which is preliminary data.</text>
</comment>
<evidence type="ECO:0000256" key="2">
    <source>
        <dbReference type="ARBA" id="ARBA00022694"/>
    </source>
</evidence>
<evidence type="ECO:0000313" key="4">
    <source>
        <dbReference type="EMBL" id="KAG7194060.1"/>
    </source>
</evidence>
<keyword evidence="2" id="KW-0819">tRNA processing</keyword>
<organism evidence="4 5">
    <name type="scientific">Scheffersomyces spartinae</name>
    <dbReference type="NCBI Taxonomy" id="45513"/>
    <lineage>
        <taxon>Eukaryota</taxon>
        <taxon>Fungi</taxon>
        <taxon>Dikarya</taxon>
        <taxon>Ascomycota</taxon>
        <taxon>Saccharomycotina</taxon>
        <taxon>Pichiomycetes</taxon>
        <taxon>Debaryomycetaceae</taxon>
        <taxon>Scheffersomyces</taxon>
    </lineage>
</organism>
<dbReference type="InterPro" id="IPR024336">
    <property type="entry name" value="tRNA_splic_suSen54_N"/>
</dbReference>
<dbReference type="EMBL" id="JAHMUF010000009">
    <property type="protein sequence ID" value="KAG7194060.1"/>
    <property type="molecule type" value="Genomic_DNA"/>
</dbReference>
<proteinExistence type="inferred from homology"/>
<dbReference type="GeneID" id="66118637"/>
<name>A0A9P7VA80_9ASCO</name>
<dbReference type="PANTHER" id="PTHR21027">
    <property type="entry name" value="TRNA-SPLICING ENDONUCLEASE SUBUNIT SEN54"/>
    <property type="match status" value="1"/>
</dbReference>
<dbReference type="GO" id="GO:0000214">
    <property type="term" value="C:tRNA-intron endonuclease complex"/>
    <property type="evidence" value="ECO:0007669"/>
    <property type="project" value="TreeGrafter"/>
</dbReference>
<dbReference type="PANTHER" id="PTHR21027:SF1">
    <property type="entry name" value="TRNA-SPLICING ENDONUCLEASE SUBUNIT SEN54"/>
    <property type="match status" value="1"/>
</dbReference>
<keyword evidence="4" id="KW-0540">Nuclease</keyword>
<keyword evidence="5" id="KW-1185">Reference proteome</keyword>
<dbReference type="InterPro" id="IPR024337">
    <property type="entry name" value="tRNA_splic_suSen54"/>
</dbReference>
<sequence length="351" mass="41101">MAVDSGYGLDEEIPDWESMAVGVEALRRGEKDFEPEQTEDQSSKLEKARNAMYNALKAPRGHSIKQRLFAVYLEGESEQDGKVFVPYPRGNYFKDMGKSKNYLGLQGGMILSNWETLYLVERGSMVCYYGNVDYKLYLEGQSEPLIDKNEKKEPFDYDSLILLSVQHLQKLLCSSPMMIEKYQTYSYLKRLGYLILEYQPLEKYRQQQQKQQFNFVQCLKYCLFGSDAKLLYNPKEHYFTYTSVFQSLIFIRHYSLFDSQRECFVSSSKYKIDFCCWKPTPKFSKKDPPVPDFQISVVNINKTPFPTLKDIQSLHNQINYLFESEEVQVQGPKKTSNKNFISKREQSMKGF</sequence>
<dbReference type="GO" id="GO:0004519">
    <property type="term" value="F:endonuclease activity"/>
    <property type="evidence" value="ECO:0007669"/>
    <property type="project" value="UniProtKB-KW"/>
</dbReference>
<reference evidence="4" key="1">
    <citation type="submission" date="2021-03" db="EMBL/GenBank/DDBJ databases">
        <authorList>
            <person name="Palmer J.M."/>
        </authorList>
    </citation>
    <scope>NUCLEOTIDE SEQUENCE</scope>
    <source>
        <strain evidence="4">ARV_011</strain>
    </source>
</reference>
<feature type="domain" description="tRNA-splicing endonuclease subunit Sen54 N-terminal" evidence="3">
    <location>
        <begin position="53"/>
        <end position="129"/>
    </location>
</feature>
<dbReference type="OrthoDB" id="408683at2759"/>
<protein>
    <submittedName>
        <fullName evidence="4">tRNA-splicing endonuclease subunit sen54</fullName>
    </submittedName>
</protein>
<dbReference type="Pfam" id="PF12928">
    <property type="entry name" value="tRNA_int_end_N2"/>
    <property type="match status" value="1"/>
</dbReference>
<gene>
    <name evidence="4" type="primary">SEN54</name>
    <name evidence="4" type="ORF">KQ657_005263</name>
</gene>